<sequence length="258" mass="30659">MGNTFRKTVRNMNQKYQRQPNEATLSSNQKKRLFKQTKMYILVQEILESLEEHHLKHNETIRSFLPLTNDGANISFMTSGIMGLYHPKSKKAKKYVNDFHDLRGNRLFIFTSQRIIFMTIIEYLDQELFYTYPYDKIETITLKKNTLGYFDWEKGFPPARKKMYTYFFDFECDNAIFSELFSEMDGKIVLEQVNKIEEMKHIAVSEEVYRQRAFDALLNNPLFGYRVTKFISYGLILLFLTFLIGLFFGMGPFAVYLR</sequence>
<evidence type="ECO:0000256" key="2">
    <source>
        <dbReference type="SAM" id="Phobius"/>
    </source>
</evidence>
<comment type="caution">
    <text evidence="3">The sequence shown here is derived from an EMBL/GenBank/DDBJ whole genome shotgun (WGS) entry which is preliminary data.</text>
</comment>
<organism evidence="3 4">
    <name type="scientific">Enterococcus larvae</name>
    <dbReference type="NCBI Taxonomy" id="2794352"/>
    <lineage>
        <taxon>Bacteria</taxon>
        <taxon>Bacillati</taxon>
        <taxon>Bacillota</taxon>
        <taxon>Bacilli</taxon>
        <taxon>Lactobacillales</taxon>
        <taxon>Enterococcaceae</taxon>
        <taxon>Enterococcus</taxon>
    </lineage>
</organism>
<dbReference type="EMBL" id="JAEDXU010000002">
    <property type="protein sequence ID" value="MBP1045898.1"/>
    <property type="molecule type" value="Genomic_DNA"/>
</dbReference>
<protein>
    <recommendedName>
        <fullName evidence="5">YokE-like PH domain-containing protein</fullName>
    </recommendedName>
</protein>
<gene>
    <name evidence="3" type="ORF">I6N96_06360</name>
</gene>
<proteinExistence type="predicted"/>
<evidence type="ECO:0000256" key="1">
    <source>
        <dbReference type="SAM" id="MobiDB-lite"/>
    </source>
</evidence>
<evidence type="ECO:0008006" key="5">
    <source>
        <dbReference type="Google" id="ProtNLM"/>
    </source>
</evidence>
<evidence type="ECO:0000313" key="4">
    <source>
        <dbReference type="Proteomes" id="UP000673375"/>
    </source>
</evidence>
<feature type="transmembrane region" description="Helical" evidence="2">
    <location>
        <begin position="230"/>
        <end position="257"/>
    </location>
</feature>
<keyword evidence="2" id="KW-0472">Membrane</keyword>
<dbReference type="Proteomes" id="UP000673375">
    <property type="component" value="Unassembled WGS sequence"/>
</dbReference>
<keyword evidence="4" id="KW-1185">Reference proteome</keyword>
<evidence type="ECO:0000313" key="3">
    <source>
        <dbReference type="EMBL" id="MBP1045898.1"/>
    </source>
</evidence>
<reference evidence="3 4" key="1">
    <citation type="submission" date="2020-12" db="EMBL/GenBank/DDBJ databases">
        <title>Vagococcus allomyrinae sp. nov. and Enterococcus lavae sp. nov., isolated from the larvae of Allomyrina dichotoma.</title>
        <authorList>
            <person name="Lee S.D."/>
        </authorList>
    </citation>
    <scope>NUCLEOTIDE SEQUENCE [LARGE SCALE GENOMIC DNA]</scope>
    <source>
        <strain evidence="3 4">BWM-S5</strain>
    </source>
</reference>
<name>A0ABS4CHH9_9ENTE</name>
<dbReference type="RefSeq" id="WP_209556712.1">
    <property type="nucleotide sequence ID" value="NZ_JAEDXU010000002.1"/>
</dbReference>
<accession>A0ABS4CHH9</accession>
<keyword evidence="2" id="KW-1133">Transmembrane helix</keyword>
<keyword evidence="2" id="KW-0812">Transmembrane</keyword>
<feature type="region of interest" description="Disordered" evidence="1">
    <location>
        <begin position="1"/>
        <end position="28"/>
    </location>
</feature>